<feature type="domain" description="Clp1 P-loop" evidence="11">
    <location>
        <begin position="547"/>
        <end position="701"/>
    </location>
</feature>
<keyword evidence="4" id="KW-0808">Transferase</keyword>
<proteinExistence type="inferred from homology"/>
<dbReference type="PANTHER" id="PTHR12755">
    <property type="entry name" value="CLEAVAGE/POLYADENYLATION FACTOR IA SUBUNIT CLP1P"/>
    <property type="match status" value="1"/>
</dbReference>
<dbReference type="FunCoup" id="A0A212F4Z1">
    <property type="interactions" value="674"/>
</dbReference>
<dbReference type="InterPro" id="IPR057570">
    <property type="entry name" value="NOL9_C"/>
</dbReference>
<evidence type="ECO:0000259" key="11">
    <source>
        <dbReference type="Pfam" id="PF16575"/>
    </source>
</evidence>
<dbReference type="InterPro" id="IPR045116">
    <property type="entry name" value="Clp1/Grc3"/>
</dbReference>
<reference evidence="14 15" key="1">
    <citation type="journal article" date="2011" name="Cell">
        <title>The monarch butterfly genome yields insights into long-distance migration.</title>
        <authorList>
            <person name="Zhan S."/>
            <person name="Merlin C."/>
            <person name="Boore J.L."/>
            <person name="Reppert S.M."/>
        </authorList>
    </citation>
    <scope>NUCLEOTIDE SEQUENCE [LARGE SCALE GENOMIC DNA]</scope>
    <source>
        <strain evidence="14">F-2</strain>
    </source>
</reference>
<dbReference type="InterPro" id="IPR027417">
    <property type="entry name" value="P-loop_NTPase"/>
</dbReference>
<keyword evidence="3" id="KW-0698">rRNA processing</keyword>
<dbReference type="Pfam" id="PF16575">
    <property type="entry name" value="CLP1_P"/>
    <property type="match status" value="1"/>
</dbReference>
<organism evidence="14 15">
    <name type="scientific">Danaus plexippus plexippus</name>
    <dbReference type="NCBI Taxonomy" id="278856"/>
    <lineage>
        <taxon>Eukaryota</taxon>
        <taxon>Metazoa</taxon>
        <taxon>Ecdysozoa</taxon>
        <taxon>Arthropoda</taxon>
        <taxon>Hexapoda</taxon>
        <taxon>Insecta</taxon>
        <taxon>Pterygota</taxon>
        <taxon>Neoptera</taxon>
        <taxon>Endopterygota</taxon>
        <taxon>Lepidoptera</taxon>
        <taxon>Glossata</taxon>
        <taxon>Ditrysia</taxon>
        <taxon>Papilionoidea</taxon>
        <taxon>Nymphalidae</taxon>
        <taxon>Danainae</taxon>
        <taxon>Danaini</taxon>
        <taxon>Danaina</taxon>
        <taxon>Danaus</taxon>
        <taxon>Danaus</taxon>
    </lineage>
</organism>
<keyword evidence="7" id="KW-0067">ATP-binding</keyword>
<keyword evidence="6" id="KW-0418">Kinase</keyword>
<evidence type="ECO:0000256" key="4">
    <source>
        <dbReference type="ARBA" id="ARBA00022679"/>
    </source>
</evidence>
<feature type="region of interest" description="Disordered" evidence="10">
    <location>
        <begin position="52"/>
        <end position="99"/>
    </location>
</feature>
<dbReference type="EMBL" id="AGBW02010285">
    <property type="protein sequence ID" value="OWR48807.1"/>
    <property type="molecule type" value="Genomic_DNA"/>
</dbReference>
<dbReference type="GO" id="GO:0051731">
    <property type="term" value="F:polynucleotide 5'-hydroxyl-kinase activity"/>
    <property type="evidence" value="ECO:0007669"/>
    <property type="project" value="InterPro"/>
</dbReference>
<dbReference type="PANTHER" id="PTHR12755:SF3">
    <property type="entry name" value="POLYNUCLEOTIDE 5'-HYDROXYL-KINASE NOL9"/>
    <property type="match status" value="1"/>
</dbReference>
<evidence type="ECO:0000256" key="10">
    <source>
        <dbReference type="SAM" id="MobiDB-lite"/>
    </source>
</evidence>
<feature type="domain" description="NOL9 C-terminal" evidence="13">
    <location>
        <begin position="768"/>
        <end position="859"/>
    </location>
</feature>
<evidence type="ECO:0000259" key="12">
    <source>
        <dbReference type="Pfam" id="PF24419"/>
    </source>
</evidence>
<dbReference type="eggNOG" id="KOG2750">
    <property type="taxonomic scope" value="Eukaryota"/>
</dbReference>
<dbReference type="SUPFAM" id="SSF52540">
    <property type="entry name" value="P-loop containing nucleoside triphosphate hydrolases"/>
    <property type="match status" value="1"/>
</dbReference>
<accession>A0A212F4Z1</accession>
<dbReference type="OrthoDB" id="2405412at2759"/>
<dbReference type="AlphaFoldDB" id="A0A212F4Z1"/>
<dbReference type="GO" id="GO:0005524">
    <property type="term" value="F:ATP binding"/>
    <property type="evidence" value="ECO:0007669"/>
    <property type="project" value="UniProtKB-KW"/>
</dbReference>
<comment type="subcellular location">
    <subcellularLocation>
        <location evidence="1">Nucleus</location>
        <location evidence="1">Nucleolus</location>
    </subcellularLocation>
</comment>
<dbReference type="GO" id="GO:0000448">
    <property type="term" value="P:cleavage in ITS2 between 5.8S rRNA and LSU-rRNA of tricistronic rRNA transcript (SSU-rRNA, 5.8S rRNA, LSU-rRNA)"/>
    <property type="evidence" value="ECO:0007669"/>
    <property type="project" value="TreeGrafter"/>
</dbReference>
<evidence type="ECO:0000256" key="7">
    <source>
        <dbReference type="ARBA" id="ARBA00022840"/>
    </source>
</evidence>
<comment type="similarity">
    <text evidence="2">Belongs to the Clp1 family. NOL9/GRC3 subfamily.</text>
</comment>
<protein>
    <recommendedName>
        <fullName evidence="9">Polynucleotide 5'-hydroxyl-kinase NOL9</fullName>
    </recommendedName>
</protein>
<feature type="region of interest" description="Disordered" evidence="10">
    <location>
        <begin position="331"/>
        <end position="357"/>
    </location>
</feature>
<keyword evidence="5" id="KW-0547">Nucleotide-binding</keyword>
<name>A0A212F4Z1_DANPL</name>
<feature type="region of interest" description="Disordered" evidence="10">
    <location>
        <begin position="108"/>
        <end position="127"/>
    </location>
</feature>
<feature type="compositionally biased region" description="Polar residues" evidence="10">
    <location>
        <begin position="55"/>
        <end position="71"/>
    </location>
</feature>
<comment type="caution">
    <text evidence="14">The sequence shown here is derived from an EMBL/GenBank/DDBJ whole genome shotgun (WGS) entry which is preliminary data.</text>
</comment>
<dbReference type="STRING" id="278856.A0A212F4Z1"/>
<dbReference type="Pfam" id="PF24419">
    <property type="entry name" value="Cupin_NOL9"/>
    <property type="match status" value="1"/>
</dbReference>
<gene>
    <name evidence="14" type="ORF">KGM_215948</name>
</gene>
<feature type="domain" description="NOL9 N-terminal" evidence="12">
    <location>
        <begin position="369"/>
        <end position="514"/>
    </location>
</feature>
<dbReference type="Proteomes" id="UP000007151">
    <property type="component" value="Unassembled WGS sequence"/>
</dbReference>
<feature type="compositionally biased region" description="Basic and acidic residues" evidence="10">
    <location>
        <begin position="75"/>
        <end position="84"/>
    </location>
</feature>
<evidence type="ECO:0000256" key="3">
    <source>
        <dbReference type="ARBA" id="ARBA00022552"/>
    </source>
</evidence>
<dbReference type="KEGG" id="dpl:KGM_215948"/>
<dbReference type="GO" id="GO:0005730">
    <property type="term" value="C:nucleolus"/>
    <property type="evidence" value="ECO:0007669"/>
    <property type="project" value="UniProtKB-SubCell"/>
</dbReference>
<keyword evidence="15" id="KW-1185">Reference proteome</keyword>
<evidence type="ECO:0000313" key="14">
    <source>
        <dbReference type="EMBL" id="OWR48807.1"/>
    </source>
</evidence>
<evidence type="ECO:0000256" key="9">
    <source>
        <dbReference type="ARBA" id="ARBA00071212"/>
    </source>
</evidence>
<evidence type="ECO:0000256" key="8">
    <source>
        <dbReference type="ARBA" id="ARBA00023242"/>
    </source>
</evidence>
<evidence type="ECO:0000313" key="15">
    <source>
        <dbReference type="Proteomes" id="UP000007151"/>
    </source>
</evidence>
<keyword evidence="8" id="KW-0539">Nucleus</keyword>
<dbReference type="InterPro" id="IPR057573">
    <property type="entry name" value="NOL9_N"/>
</dbReference>
<evidence type="ECO:0000256" key="6">
    <source>
        <dbReference type="ARBA" id="ARBA00022777"/>
    </source>
</evidence>
<dbReference type="InterPro" id="IPR032319">
    <property type="entry name" value="CLP1_P"/>
</dbReference>
<evidence type="ECO:0000256" key="1">
    <source>
        <dbReference type="ARBA" id="ARBA00004604"/>
    </source>
</evidence>
<evidence type="ECO:0000256" key="5">
    <source>
        <dbReference type="ARBA" id="ARBA00022741"/>
    </source>
</evidence>
<dbReference type="Gene3D" id="3.40.50.300">
    <property type="entry name" value="P-loop containing nucleotide triphosphate hydrolases"/>
    <property type="match status" value="1"/>
</dbReference>
<evidence type="ECO:0000259" key="13">
    <source>
        <dbReference type="Pfam" id="PF25467"/>
    </source>
</evidence>
<evidence type="ECO:0000256" key="2">
    <source>
        <dbReference type="ARBA" id="ARBA00011003"/>
    </source>
</evidence>
<sequence>MEFFEKAHVACSNATSLNNKSKKNVKKQLKQMLHGYKQSDIHLIKSSALDKTEYDSNSTSVSGYSDLNLTDSGDDEHSTRKELVESVTVDENDSLDRSASNTIHKVTSYKSSEISASKDKNSITEESDDVFSLVDSEASNANSLIKSESESNSSEPFDPDGLLAAKIIQRLQINNEKKKNLKRKHDIESKKHKVSKVIESKSKSVKGPVIPSVSEEVQQFSDDDSSVCAIAVEKDSSEFSPPYVSISAVDVPLLSFTDVLGDYKHTTIKNIPSQQKSVTVDEYSNFIVDKSLSVDAKVETDIGSLTPEPSSDNEIGEIEEIINLDSTTETIETDTPIPTNVPFDDTMQSEPLSDKESSTDEDYYKVIDTFKIYYGNKCCIIILKHPTELFVQGKVAIKVLDGSIDIFGYTPKDDTCKLYAPFYSYAHSIKTTEEPNDYYGLFGKLTEAGLSVAEAEEIVITIGEHDGVVLLKPLVNQCLDFVENNFKITNLFVRSVKNIEPFFTKATDILNCSLFSIRPARCFKVHPSWKEALKYSQEKHSRGIICGGKGAGKSTYLRYQVNKLISQGPVLVVDLDPGQSEFTVAGGISATTVSEPLLGPSFTHLKKPDIMFNIGMINTMDNARRYVAALQQLLSHCRNHKPYSEMPWIVNTMGMTNFLGLKFITLIVILTQPTYLLQYESKNSKRRFESFLRPSNVKLVFQDNESDPLFSNITFPEQLNYKFVVADEADSFLKNGYSLSPRDERYLNFLAYFGQLLTVHKLKSLLEITPYQVNLKDINVATNVIVMKERITKVINGQIVALCQLLRQCDNRVFTLDDKPFVCYGYGIVRGVDWDKEVLYIITPLEGDFLACVDTLVYADWSPELVGLETCLPNGTSIPYRTYTRNKHIQLMSTPKRRFNPLQLIKMTRNA</sequence>
<dbReference type="Pfam" id="PF25467">
    <property type="entry name" value="NOL9_C"/>
    <property type="match status" value="1"/>
</dbReference>